<keyword evidence="10 14" id="KW-0156">Chromatin regulator</keyword>
<keyword evidence="5 14" id="KW-0808">Transferase</keyword>
<dbReference type="GO" id="GO:0016567">
    <property type="term" value="P:protein ubiquitination"/>
    <property type="evidence" value="ECO:0007669"/>
    <property type="project" value="UniProtKB-UniRule"/>
</dbReference>
<organism evidence="17 18">
    <name type="scientific">Ostreococcus lucimarinus (strain CCE9901)</name>
    <dbReference type="NCBI Taxonomy" id="436017"/>
    <lineage>
        <taxon>Eukaryota</taxon>
        <taxon>Viridiplantae</taxon>
        <taxon>Chlorophyta</taxon>
        <taxon>Mamiellophyceae</taxon>
        <taxon>Mamiellales</taxon>
        <taxon>Bathycoccaceae</taxon>
        <taxon>Ostreococcus</taxon>
    </lineage>
</organism>
<dbReference type="GeneID" id="5003889"/>
<dbReference type="SMART" id="SM00184">
    <property type="entry name" value="RING"/>
    <property type="match status" value="1"/>
</dbReference>
<keyword evidence="18" id="KW-1185">Reference proteome</keyword>
<proteinExistence type="inferred from homology"/>
<dbReference type="RefSeq" id="XP_001419830.1">
    <property type="nucleotide sequence ID" value="XM_001419793.1"/>
</dbReference>
<dbReference type="PANTHER" id="PTHR23163:SF0">
    <property type="entry name" value="E3 UBIQUITIN-PROTEIN LIGASE BRE1"/>
    <property type="match status" value="1"/>
</dbReference>
<evidence type="ECO:0000256" key="8">
    <source>
        <dbReference type="ARBA" id="ARBA00022786"/>
    </source>
</evidence>
<dbReference type="EC" id="2.3.2.27" evidence="14"/>
<dbReference type="PROSITE" id="PS50089">
    <property type="entry name" value="ZF_RING_2"/>
    <property type="match status" value="1"/>
</dbReference>
<dbReference type="InterPro" id="IPR013956">
    <property type="entry name" value="E3_ubiquit_lig_Bre1"/>
</dbReference>
<dbReference type="UniPathway" id="UPA00143"/>
<evidence type="ECO:0000256" key="3">
    <source>
        <dbReference type="ARBA" id="ARBA00004906"/>
    </source>
</evidence>
<dbReference type="GO" id="GO:0008270">
    <property type="term" value="F:zinc ion binding"/>
    <property type="evidence" value="ECO:0007669"/>
    <property type="project" value="UniProtKB-KW"/>
</dbReference>
<reference evidence="17 18" key="1">
    <citation type="journal article" date="2007" name="Proc. Natl. Acad. Sci. U.S.A.">
        <title>The tiny eukaryote Ostreococcus provides genomic insights into the paradox of plankton speciation.</title>
        <authorList>
            <person name="Palenik B."/>
            <person name="Grimwood J."/>
            <person name="Aerts A."/>
            <person name="Rouze P."/>
            <person name="Salamov A."/>
            <person name="Putnam N."/>
            <person name="Dupont C."/>
            <person name="Jorgensen R."/>
            <person name="Derelle E."/>
            <person name="Rombauts S."/>
            <person name="Zhou K."/>
            <person name="Otillar R."/>
            <person name="Merchant S.S."/>
            <person name="Podell S."/>
            <person name="Gaasterland T."/>
            <person name="Napoli C."/>
            <person name="Gendler K."/>
            <person name="Manuell A."/>
            <person name="Tai V."/>
            <person name="Vallon O."/>
            <person name="Piganeau G."/>
            <person name="Jancek S."/>
            <person name="Heijde M."/>
            <person name="Jabbari K."/>
            <person name="Bowler C."/>
            <person name="Lohr M."/>
            <person name="Robbens S."/>
            <person name="Werner G."/>
            <person name="Dubchak I."/>
            <person name="Pazour G.J."/>
            <person name="Ren Q."/>
            <person name="Paulsen I."/>
            <person name="Delwiche C."/>
            <person name="Schmutz J."/>
            <person name="Rokhsar D."/>
            <person name="Van de Peer Y."/>
            <person name="Moreau H."/>
            <person name="Grigoriev I.V."/>
        </authorList>
    </citation>
    <scope>NUCLEOTIDE SEQUENCE [LARGE SCALE GENOMIC DNA]</scope>
    <source>
        <strain evidence="17 18">CCE9901</strain>
    </source>
</reference>
<evidence type="ECO:0000256" key="14">
    <source>
        <dbReference type="RuleBase" id="RU365038"/>
    </source>
</evidence>
<dbReference type="AlphaFoldDB" id="A4S2Z3"/>
<dbReference type="OMA" id="CFECLAT"/>
<evidence type="ECO:0000256" key="6">
    <source>
        <dbReference type="ARBA" id="ARBA00022723"/>
    </source>
</evidence>
<dbReference type="SUPFAM" id="SSF57850">
    <property type="entry name" value="RING/U-box"/>
    <property type="match status" value="1"/>
</dbReference>
<keyword evidence="8 14" id="KW-0833">Ubl conjugation pathway</keyword>
<dbReference type="PANTHER" id="PTHR23163">
    <property type="entry name" value="RING FINGER PROTEIN-RELATED"/>
    <property type="match status" value="1"/>
</dbReference>
<dbReference type="InterPro" id="IPR001841">
    <property type="entry name" value="Znf_RING"/>
</dbReference>
<comment type="subcellular location">
    <subcellularLocation>
        <location evidence="2 14">Nucleus</location>
    </subcellularLocation>
</comment>
<sequence>MEKQVVEVRDKLAASEKNVATLTKRSESEIAKLEAEKAARVKAETTAASLKKKCDRLLKEGGTKDLHAEVDAYKTLMNCNVCQGERQKAVIITRCWHMFCEECINKRVVSRQRKCPGCSLPFAESEVQRIYF</sequence>
<dbReference type="EMBL" id="CP000589">
    <property type="protein sequence ID" value="ABO98123.1"/>
    <property type="molecule type" value="Genomic_DNA"/>
</dbReference>
<dbReference type="InterPro" id="IPR017907">
    <property type="entry name" value="Znf_RING_CS"/>
</dbReference>
<dbReference type="HOGENOM" id="CLU_1920617_0_0_1"/>
<dbReference type="PROSITE" id="PS00518">
    <property type="entry name" value="ZF_RING_1"/>
    <property type="match status" value="1"/>
</dbReference>
<evidence type="ECO:0000256" key="11">
    <source>
        <dbReference type="ARBA" id="ARBA00023054"/>
    </source>
</evidence>
<dbReference type="eggNOG" id="KOG0978">
    <property type="taxonomic scope" value="Eukaryota"/>
</dbReference>
<accession>A4S2Z3</accession>
<protein>
    <recommendedName>
        <fullName evidence="14">E3 ubiquitin protein ligase</fullName>
        <ecNumber evidence="14">2.3.2.27</ecNumber>
    </recommendedName>
</protein>
<dbReference type="Gene3D" id="3.30.40.10">
    <property type="entry name" value="Zinc/RING finger domain, C3HC4 (zinc finger)"/>
    <property type="match status" value="1"/>
</dbReference>
<keyword evidence="6 14" id="KW-0479">Metal-binding</keyword>
<evidence type="ECO:0000256" key="1">
    <source>
        <dbReference type="ARBA" id="ARBA00000900"/>
    </source>
</evidence>
<evidence type="ECO:0000256" key="10">
    <source>
        <dbReference type="ARBA" id="ARBA00022853"/>
    </source>
</evidence>
<feature type="domain" description="RING-type" evidence="16">
    <location>
        <begin position="79"/>
        <end position="119"/>
    </location>
</feature>
<comment type="catalytic activity">
    <reaction evidence="1 14">
        <text>S-ubiquitinyl-[E2 ubiquitin-conjugating enzyme]-L-cysteine + [acceptor protein]-L-lysine = [E2 ubiquitin-conjugating enzyme]-L-cysteine + N(6)-ubiquitinyl-[acceptor protein]-L-lysine.</text>
        <dbReference type="EC" id="2.3.2.27"/>
    </reaction>
</comment>
<keyword evidence="11 14" id="KW-0175">Coiled coil</keyword>
<dbReference type="CDD" id="cd16499">
    <property type="entry name" value="RING-HC_Bre1-like"/>
    <property type="match status" value="1"/>
</dbReference>
<keyword evidence="12 14" id="KW-0539">Nucleus</keyword>
<feature type="coiled-coil region" evidence="15">
    <location>
        <begin position="5"/>
        <end position="60"/>
    </location>
</feature>
<keyword evidence="9 14" id="KW-0862">Zinc</keyword>
<dbReference type="KEGG" id="olu:OSTLU_34625"/>
<comment type="pathway">
    <text evidence="3 14">Protein modification; protein ubiquitination.</text>
</comment>
<dbReference type="Gramene" id="ABO98123">
    <property type="protein sequence ID" value="ABO98123"/>
    <property type="gene ID" value="OSTLU_34625"/>
</dbReference>
<evidence type="ECO:0000256" key="7">
    <source>
        <dbReference type="ARBA" id="ARBA00022771"/>
    </source>
</evidence>
<evidence type="ECO:0000313" key="17">
    <source>
        <dbReference type="EMBL" id="ABO98123.1"/>
    </source>
</evidence>
<evidence type="ECO:0000313" key="18">
    <source>
        <dbReference type="Proteomes" id="UP000001568"/>
    </source>
</evidence>
<dbReference type="Proteomes" id="UP000001568">
    <property type="component" value="Chromosome 9"/>
</dbReference>
<evidence type="ECO:0000256" key="9">
    <source>
        <dbReference type="ARBA" id="ARBA00022833"/>
    </source>
</evidence>
<dbReference type="STRING" id="436017.A4S2Z3"/>
<evidence type="ECO:0000256" key="5">
    <source>
        <dbReference type="ARBA" id="ARBA00022679"/>
    </source>
</evidence>
<comment type="similarity">
    <text evidence="4 14">Belongs to the BRE1 family.</text>
</comment>
<evidence type="ECO:0000256" key="2">
    <source>
        <dbReference type="ARBA" id="ARBA00004123"/>
    </source>
</evidence>
<evidence type="ECO:0000256" key="12">
    <source>
        <dbReference type="ARBA" id="ARBA00023242"/>
    </source>
</evidence>
<dbReference type="InterPro" id="IPR013083">
    <property type="entry name" value="Znf_RING/FYVE/PHD"/>
</dbReference>
<dbReference type="GO" id="GO:0006325">
    <property type="term" value="P:chromatin organization"/>
    <property type="evidence" value="ECO:0007669"/>
    <property type="project" value="UniProtKB-KW"/>
</dbReference>
<dbReference type="OrthoDB" id="10266039at2759"/>
<evidence type="ECO:0000256" key="13">
    <source>
        <dbReference type="PROSITE-ProRule" id="PRU00175"/>
    </source>
</evidence>
<gene>
    <name evidence="17" type="ORF">OSTLU_34625</name>
</gene>
<dbReference type="GO" id="GO:0061630">
    <property type="term" value="F:ubiquitin protein ligase activity"/>
    <property type="evidence" value="ECO:0007669"/>
    <property type="project" value="UniProtKB-EC"/>
</dbReference>
<evidence type="ECO:0000256" key="15">
    <source>
        <dbReference type="SAM" id="Coils"/>
    </source>
</evidence>
<keyword evidence="7 13" id="KW-0863">Zinc-finger</keyword>
<dbReference type="GO" id="GO:0005634">
    <property type="term" value="C:nucleus"/>
    <property type="evidence" value="ECO:0007669"/>
    <property type="project" value="UniProtKB-SubCell"/>
</dbReference>
<evidence type="ECO:0000259" key="16">
    <source>
        <dbReference type="PROSITE" id="PS50089"/>
    </source>
</evidence>
<dbReference type="Pfam" id="PF13923">
    <property type="entry name" value="zf-C3HC4_2"/>
    <property type="match status" value="1"/>
</dbReference>
<name>A4S2Z3_OSTLU</name>
<dbReference type="GO" id="GO:0033503">
    <property type="term" value="C:HULC complex"/>
    <property type="evidence" value="ECO:0007669"/>
    <property type="project" value="TreeGrafter"/>
</dbReference>
<evidence type="ECO:0000256" key="4">
    <source>
        <dbReference type="ARBA" id="ARBA00005555"/>
    </source>
</evidence>